<accession>A0ABZ0PN81</accession>
<sequence>MKPAIPEDNHKETQEAFREAAHGAYDPHEAEGRAAMAELESQATLAPENGSGVAAATAPLPEPRFGLTFGRSRAEVRWQDRRAVTFTELGDLLRHAPVGGKDGPCYTPAVFSGTVRRKDQATKIHVVVLDADCGHTLDEIRTAIAARGWRAIIHSTHSHLTERTHLAAAPAEKWLTANPGATITDYMVAKAGYLPRVVAKAQVVDEVAEGAARNLVVQHAPCPKYRVILPLDQPWIASEYETQDLANAKWRERIGALAHALGLHHDQSCVDTSRLFYLPRRRSEDQPFEHVILDGEPCDLWDLPDAAPVAAPAPGLFDTPKARAPHLQPVDPTHKTAITPQGEFIDLTTWAAQFGGRFEIVTALRAKAPGIFSKRRSGVKFHIHCPNAGSHVTNSAEGTGTYAVNASQVQFAQLPSVNGFVIHCMHNGCAGLDRLDHLKAMLEDGTLTPDDIASPAFLVPDIPQIDPSALLKSKGERIIEEASDEDEALVAAAAAEGQGNIPPALYTNLPGALGLMMSWVLATSTKPQPVLALGASLAFFGACVGQRVQLQNWGTRPNVMILGVAYSGGGKQQGMSACKALARAAGLTNELIGPEDLSSDAGIVTATIKAPASVMLIDEASKLISATNAKHAGPHVKGISTTLMKLYSSSATTYASKAYADGDRVKTIDQPCISFYGCSTPAELAGSLTSNDITNGLLSRMVVFDVGERDPRSVAPSQEAPPLALVDWVQAWRRIDPIRNPMAREGGEPVIDPIVVRLTDDADAIRQAFDDEMHVAKLRARKRGTDALYVRAHENALKFALIRACAAAMPIRNEARLPVIDESSLVVDATTMRWAVDLSRATVIRMEATTEDIADNQFQADANKLRKFIKKAGEKGATMREICRTGAGRYPEKMLKDLLTALSTGGEIAWVGGIKTGTRPRDAYVHADYLHLHGHVADPEA</sequence>
<proteinExistence type="predicted"/>
<evidence type="ECO:0000313" key="1">
    <source>
        <dbReference type="EMBL" id="WPB86917.1"/>
    </source>
</evidence>
<reference evidence="1 2" key="1">
    <citation type="submission" date="2023-11" db="EMBL/GenBank/DDBJ databases">
        <title>Arctic aerobic anoxygenic photoheterotroph Sediminicoccus rosea KRV36 adapts its photosynthesis to long days of polar summer.</title>
        <authorList>
            <person name="Tomasch J."/>
            <person name="Kopejtka K."/>
            <person name="Bily T."/>
            <person name="Gardiner A.T."/>
            <person name="Gardian Z."/>
            <person name="Shivaramu S."/>
            <person name="Koblizek M."/>
            <person name="Engelhardt F."/>
            <person name="Kaftan D."/>
        </authorList>
    </citation>
    <scope>NUCLEOTIDE SEQUENCE [LARGE SCALE GENOMIC DNA]</scope>
    <source>
        <strain evidence="1 2">R-30</strain>
    </source>
</reference>
<dbReference type="EMBL" id="CP137852">
    <property type="protein sequence ID" value="WPB86917.1"/>
    <property type="molecule type" value="Genomic_DNA"/>
</dbReference>
<evidence type="ECO:0008006" key="3">
    <source>
        <dbReference type="Google" id="ProtNLM"/>
    </source>
</evidence>
<name>A0ABZ0PN81_9PROT</name>
<protein>
    <recommendedName>
        <fullName evidence="3">DUF3987 domain-containing protein</fullName>
    </recommendedName>
</protein>
<organism evidence="1 2">
    <name type="scientific">Sediminicoccus rosea</name>
    <dbReference type="NCBI Taxonomy" id="1225128"/>
    <lineage>
        <taxon>Bacteria</taxon>
        <taxon>Pseudomonadati</taxon>
        <taxon>Pseudomonadota</taxon>
        <taxon>Alphaproteobacteria</taxon>
        <taxon>Acetobacterales</taxon>
        <taxon>Roseomonadaceae</taxon>
        <taxon>Sediminicoccus</taxon>
    </lineage>
</organism>
<dbReference type="Proteomes" id="UP001305521">
    <property type="component" value="Chromosome"/>
</dbReference>
<gene>
    <name evidence="1" type="ORF">R9Z33_08565</name>
</gene>
<keyword evidence="2" id="KW-1185">Reference proteome</keyword>
<dbReference type="RefSeq" id="WP_318650874.1">
    <property type="nucleotide sequence ID" value="NZ_CP137852.1"/>
</dbReference>
<evidence type="ECO:0000313" key="2">
    <source>
        <dbReference type="Proteomes" id="UP001305521"/>
    </source>
</evidence>